<dbReference type="Pfam" id="PF01208">
    <property type="entry name" value="URO-D"/>
    <property type="match status" value="1"/>
</dbReference>
<dbReference type="PANTHER" id="PTHR47099">
    <property type="entry name" value="METHYLCOBAMIDE:COM METHYLTRANSFERASE MTBA"/>
    <property type="match status" value="1"/>
</dbReference>
<dbReference type="Gene3D" id="3.20.20.210">
    <property type="match status" value="1"/>
</dbReference>
<organism evidence="2">
    <name type="scientific">marine sediment metagenome</name>
    <dbReference type="NCBI Taxonomy" id="412755"/>
    <lineage>
        <taxon>unclassified sequences</taxon>
        <taxon>metagenomes</taxon>
        <taxon>ecological metagenomes</taxon>
    </lineage>
</organism>
<dbReference type="InterPro" id="IPR052024">
    <property type="entry name" value="Methanogen_methyltrans"/>
</dbReference>
<dbReference type="AlphaFoldDB" id="A0A0F9FU43"/>
<reference evidence="2" key="1">
    <citation type="journal article" date="2015" name="Nature">
        <title>Complex archaea that bridge the gap between prokaryotes and eukaryotes.</title>
        <authorList>
            <person name="Spang A."/>
            <person name="Saw J.H."/>
            <person name="Jorgensen S.L."/>
            <person name="Zaremba-Niedzwiedzka K."/>
            <person name="Martijn J."/>
            <person name="Lind A.E."/>
            <person name="van Eijk R."/>
            <person name="Schleper C."/>
            <person name="Guy L."/>
            <person name="Ettema T.J."/>
        </authorList>
    </citation>
    <scope>NUCLEOTIDE SEQUENCE</scope>
</reference>
<protein>
    <recommendedName>
        <fullName evidence="1">Uroporphyrinogen decarboxylase (URO-D) domain-containing protein</fullName>
    </recommendedName>
</protein>
<dbReference type="SUPFAM" id="SSF51726">
    <property type="entry name" value="UROD/MetE-like"/>
    <property type="match status" value="1"/>
</dbReference>
<feature type="non-terminal residue" evidence="2">
    <location>
        <position position="1"/>
    </location>
</feature>
<dbReference type="GO" id="GO:0004853">
    <property type="term" value="F:uroporphyrinogen decarboxylase activity"/>
    <property type="evidence" value="ECO:0007669"/>
    <property type="project" value="InterPro"/>
</dbReference>
<dbReference type="InterPro" id="IPR038071">
    <property type="entry name" value="UROD/MetE-like_sf"/>
</dbReference>
<comment type="caution">
    <text evidence="2">The sequence shown here is derived from an EMBL/GenBank/DDBJ whole genome shotgun (WGS) entry which is preliminary data.</text>
</comment>
<feature type="domain" description="Uroporphyrinogen decarboxylase (URO-D)" evidence="1">
    <location>
        <begin position="10"/>
        <end position="247"/>
    </location>
</feature>
<dbReference type="GO" id="GO:0006779">
    <property type="term" value="P:porphyrin-containing compound biosynthetic process"/>
    <property type="evidence" value="ECO:0007669"/>
    <property type="project" value="InterPro"/>
</dbReference>
<name>A0A0F9FU43_9ZZZZ</name>
<dbReference type="InterPro" id="IPR000257">
    <property type="entry name" value="Uroporphyrinogen_deCOase"/>
</dbReference>
<gene>
    <name evidence="2" type="ORF">LCGC14_2200870</name>
</gene>
<accession>A0A0F9FU43</accession>
<sequence length="258" mass="28602">AEGILYPTVPHKWDKIEDVQIPEDFLSKGRLPMIDEAFRKLKAESEDGKFAVGAFVLGPFTMAGQIYELDLLLKGLRKDRERVLAFLGQMTDLVIKAAKHYEALGADYISIREMGSGSDLLSPRMWKDMIQPNLVHVFDALSCPTVNHICGSTDLIIEMMNECGADAISVDHKNTTAESRKKLGDDVLLFGDFNPYALLVQGDVSNVEPVIKKCIDDGVDAVWPGCDLWPDVKKENVDAYVQTIRTYGKQASPAVGRI</sequence>
<dbReference type="EMBL" id="LAZR01028998">
    <property type="protein sequence ID" value="KKL60885.1"/>
    <property type="molecule type" value="Genomic_DNA"/>
</dbReference>
<proteinExistence type="predicted"/>
<evidence type="ECO:0000313" key="2">
    <source>
        <dbReference type="EMBL" id="KKL60885.1"/>
    </source>
</evidence>
<dbReference type="PANTHER" id="PTHR47099:SF1">
    <property type="entry name" value="METHYLCOBAMIDE:COM METHYLTRANSFERASE MTBA"/>
    <property type="match status" value="1"/>
</dbReference>
<evidence type="ECO:0000259" key="1">
    <source>
        <dbReference type="Pfam" id="PF01208"/>
    </source>
</evidence>